<dbReference type="Proteomes" id="UP000307790">
    <property type="component" value="Unassembled WGS sequence"/>
</dbReference>
<gene>
    <name evidence="2" type="ORF">FE810_04525</name>
</gene>
<keyword evidence="2" id="KW-0808">Transferase</keyword>
<protein>
    <submittedName>
        <fullName evidence="2">Glutathione S-transferase family protein</fullName>
    </submittedName>
</protein>
<dbReference type="OrthoDB" id="8634103at2"/>
<feature type="domain" description="GST N-terminal" evidence="1">
    <location>
        <begin position="1"/>
        <end position="80"/>
    </location>
</feature>
<dbReference type="SUPFAM" id="SSF47616">
    <property type="entry name" value="GST C-terminal domain-like"/>
    <property type="match status" value="1"/>
</dbReference>
<keyword evidence="3" id="KW-1185">Reference proteome</keyword>
<dbReference type="InterPro" id="IPR036249">
    <property type="entry name" value="Thioredoxin-like_sf"/>
</dbReference>
<dbReference type="Gene3D" id="1.20.1050.10">
    <property type="match status" value="1"/>
</dbReference>
<accession>A0A5R9IXX0</accession>
<sequence>MDLYGSTTSPFVRRTRLLSAAFLNDSLTFHNIDIFDERGRALLGAHNPTMKVPFLVDGECQVFDSRIIFRYLSEKFTLVPLTWEQENQLTLMDAASDSLVEILLLMRSGFDVAQNALFFNLQRERLSKIFAVLEQDCKDQTFDNWNYPAICLYCLIDWAMYRELVDFTPYPALGEFQQKHQQRIDVTLTDPR</sequence>
<comment type="caution">
    <text evidence="2">The sequence shown here is derived from an EMBL/GenBank/DDBJ whole genome shotgun (WGS) entry which is preliminary data.</text>
</comment>
<dbReference type="InterPro" id="IPR004045">
    <property type="entry name" value="Glutathione_S-Trfase_N"/>
</dbReference>
<dbReference type="EMBL" id="VCBC01000004">
    <property type="protein sequence ID" value="TLU66778.1"/>
    <property type="molecule type" value="Genomic_DNA"/>
</dbReference>
<dbReference type="CDD" id="cd00570">
    <property type="entry name" value="GST_N_family"/>
    <property type="match status" value="1"/>
</dbReference>
<dbReference type="SUPFAM" id="SSF52833">
    <property type="entry name" value="Thioredoxin-like"/>
    <property type="match status" value="1"/>
</dbReference>
<dbReference type="AlphaFoldDB" id="A0A5R9IXX0"/>
<reference evidence="2 3" key="1">
    <citation type="submission" date="2019-05" db="EMBL/GenBank/DDBJ databases">
        <title>Genome sequences of Thalassotalea litorea 1K03283.</title>
        <authorList>
            <person name="Zhang D."/>
        </authorList>
    </citation>
    <scope>NUCLEOTIDE SEQUENCE [LARGE SCALE GENOMIC DNA]</scope>
    <source>
        <strain evidence="2 3">MCCC 1K03283</strain>
    </source>
</reference>
<dbReference type="PROSITE" id="PS50404">
    <property type="entry name" value="GST_NTER"/>
    <property type="match status" value="1"/>
</dbReference>
<proteinExistence type="predicted"/>
<name>A0A5R9IXX0_9GAMM</name>
<dbReference type="RefSeq" id="WP_138318843.1">
    <property type="nucleotide sequence ID" value="NZ_VCBC01000004.1"/>
</dbReference>
<dbReference type="InterPro" id="IPR036282">
    <property type="entry name" value="Glutathione-S-Trfase_C_sf"/>
</dbReference>
<dbReference type="Gene3D" id="3.40.30.10">
    <property type="entry name" value="Glutaredoxin"/>
    <property type="match status" value="1"/>
</dbReference>
<dbReference type="GO" id="GO:0016740">
    <property type="term" value="F:transferase activity"/>
    <property type="evidence" value="ECO:0007669"/>
    <property type="project" value="UniProtKB-KW"/>
</dbReference>
<organism evidence="2 3">
    <name type="scientific">Thalassotalea litorea</name>
    <dbReference type="NCBI Taxonomy" id="2020715"/>
    <lineage>
        <taxon>Bacteria</taxon>
        <taxon>Pseudomonadati</taxon>
        <taxon>Pseudomonadota</taxon>
        <taxon>Gammaproteobacteria</taxon>
        <taxon>Alteromonadales</taxon>
        <taxon>Colwelliaceae</taxon>
        <taxon>Thalassotalea</taxon>
    </lineage>
</organism>
<evidence type="ECO:0000259" key="1">
    <source>
        <dbReference type="PROSITE" id="PS50404"/>
    </source>
</evidence>
<evidence type="ECO:0000313" key="3">
    <source>
        <dbReference type="Proteomes" id="UP000307790"/>
    </source>
</evidence>
<evidence type="ECO:0000313" key="2">
    <source>
        <dbReference type="EMBL" id="TLU66778.1"/>
    </source>
</evidence>
<dbReference type="Pfam" id="PF13417">
    <property type="entry name" value="GST_N_3"/>
    <property type="match status" value="1"/>
</dbReference>